<dbReference type="Gene3D" id="2.40.70.10">
    <property type="entry name" value="Acid Proteases"/>
    <property type="match status" value="1"/>
</dbReference>
<dbReference type="FunFam" id="3.30.70.270:FF:000020">
    <property type="entry name" value="Transposon Tf2-6 polyprotein-like Protein"/>
    <property type="match status" value="1"/>
</dbReference>
<feature type="domain" description="Reverse transcriptase/retrotransposon-derived protein RNase H-like" evidence="6">
    <location>
        <begin position="321"/>
        <end position="415"/>
    </location>
</feature>
<dbReference type="Gene3D" id="3.30.70.270">
    <property type="match status" value="1"/>
</dbReference>
<evidence type="ECO:0000259" key="7">
    <source>
        <dbReference type="Pfam" id="PF17921"/>
    </source>
</evidence>
<accession>A0A834WPZ7</accession>
<dbReference type="GO" id="GO:0004519">
    <property type="term" value="F:endonuclease activity"/>
    <property type="evidence" value="ECO:0007669"/>
    <property type="project" value="UniProtKB-KW"/>
</dbReference>
<dbReference type="InterPro" id="IPR043502">
    <property type="entry name" value="DNA/RNA_pol_sf"/>
</dbReference>
<feature type="domain" description="Integrase zinc-binding" evidence="7">
    <location>
        <begin position="540"/>
        <end position="593"/>
    </location>
</feature>
<dbReference type="SUPFAM" id="SSF56672">
    <property type="entry name" value="DNA/RNA polymerases"/>
    <property type="match status" value="1"/>
</dbReference>
<dbReference type="Pfam" id="PF17919">
    <property type="entry name" value="RT_RNaseH_2"/>
    <property type="match status" value="1"/>
</dbReference>
<dbReference type="OrthoDB" id="2013610at2759"/>
<evidence type="ECO:0000259" key="6">
    <source>
        <dbReference type="Pfam" id="PF17919"/>
    </source>
</evidence>
<dbReference type="CDD" id="cd00303">
    <property type="entry name" value="retropepsin_like"/>
    <property type="match status" value="1"/>
</dbReference>
<dbReference type="CDD" id="cd09274">
    <property type="entry name" value="RNase_HI_RT_Ty3"/>
    <property type="match status" value="1"/>
</dbReference>
<gene>
    <name evidence="8" type="ORF">G2W53_014088</name>
</gene>
<dbReference type="InterPro" id="IPR050951">
    <property type="entry name" value="Retrovirus_Pol_polyprotein"/>
</dbReference>
<dbReference type="InterPro" id="IPR043128">
    <property type="entry name" value="Rev_trsase/Diguanyl_cyclase"/>
</dbReference>
<evidence type="ECO:0000256" key="1">
    <source>
        <dbReference type="ARBA" id="ARBA00022679"/>
    </source>
</evidence>
<dbReference type="Pfam" id="PF17921">
    <property type="entry name" value="Integrase_H2C2"/>
    <property type="match status" value="1"/>
</dbReference>
<dbReference type="InterPro" id="IPR021109">
    <property type="entry name" value="Peptidase_aspartic_dom_sf"/>
</dbReference>
<keyword evidence="5" id="KW-0511">Multifunctional enzyme</keyword>
<dbReference type="Pfam" id="PF08284">
    <property type="entry name" value="RVP_2"/>
    <property type="match status" value="1"/>
</dbReference>
<dbReference type="AlphaFoldDB" id="A0A834WPZ7"/>
<keyword evidence="3" id="KW-0540">Nuclease</keyword>
<evidence type="ECO:0000313" key="9">
    <source>
        <dbReference type="Proteomes" id="UP000634136"/>
    </source>
</evidence>
<evidence type="ECO:0000256" key="2">
    <source>
        <dbReference type="ARBA" id="ARBA00022695"/>
    </source>
</evidence>
<dbReference type="Proteomes" id="UP000634136">
    <property type="component" value="Unassembled WGS sequence"/>
</dbReference>
<keyword evidence="9" id="KW-1185">Reference proteome</keyword>
<dbReference type="InterPro" id="IPR041577">
    <property type="entry name" value="RT_RNaseH_2"/>
</dbReference>
<sequence>MIGIEPEDTVDHEKEESTITPEISFNTMEGQFHPSTMWVTGSYNGRQLSVLIHNGRTHNFIKKKVVARLSLPTTATKPFKVQVGSGDYLLCSEKCSLVTLKLQDHEVLVDLFLLDINGTNVVLGVQWLAELGEVMINHKELTLTFQSSEGVTKLHGEKLLAIEPINSKVVKKMVEANNISCLFSMQVISEVPPTPQPDLPAPIQQLLQDFAVVFAEPKHLPPKRSIDHGAANITKPYTLCKTVEMFLFTTSVEYLGHIISKHGVHVDPKKIVAMVDWPILINVKQLRGFLELTSYYRKFIAGYASIAHPLTDLLKKNQFKWQEETEMAFQQLMQCMTKEPVLTLPNFTLPYMVDIDASNKGIGAVLSQNGHPVAFFSKKLCSKLANASTYVRELYAITQAIMKWRHYFLGHKFTIRTDHKSLRELMRQVIQTPEQKFYLSKLLGFHYEIVYRLGKSNATTDALSMIEEMHVDEEEGGVYLSMAAFRSVLGDDIRECNATNSSMLHYHQQFQQQLLPSTYTVVNDVLFFEDKAFIPDDDIALKHKIMRVFHASPIGGHGGITKTFKAITELFYWRYLCKDVEAFVSECLVCQKRYNYLPWAELWYNSTFHLVIGMPPYKALYGVNPNTLPGYDLGSCSVEMKKQADKKRKDKNFAEGDYVLVKFHHYKQSLATQRLNYKLSKRYFGPYRIERKVGKEEPLPEDVLPEDLLPAAIVSFKWESHCKDRVKLALVEWLGRPREESTWEEWEVLTSTYRNLNLEDKVVVEEGNDDTIGTLDRDTEAQVIQGLAERPKRTIKKLAWMGDYVGG</sequence>
<protein>
    <submittedName>
        <fullName evidence="8">Transposon Ty3-G Gag-Pol polyprotein</fullName>
    </submittedName>
</protein>
<evidence type="ECO:0000256" key="5">
    <source>
        <dbReference type="ARBA" id="ARBA00023268"/>
    </source>
</evidence>
<keyword evidence="1" id="KW-0808">Transferase</keyword>
<evidence type="ECO:0000313" key="8">
    <source>
        <dbReference type="EMBL" id="KAF7831755.1"/>
    </source>
</evidence>
<organism evidence="8 9">
    <name type="scientific">Senna tora</name>
    <dbReference type="NCBI Taxonomy" id="362788"/>
    <lineage>
        <taxon>Eukaryota</taxon>
        <taxon>Viridiplantae</taxon>
        <taxon>Streptophyta</taxon>
        <taxon>Embryophyta</taxon>
        <taxon>Tracheophyta</taxon>
        <taxon>Spermatophyta</taxon>
        <taxon>Magnoliopsida</taxon>
        <taxon>eudicotyledons</taxon>
        <taxon>Gunneridae</taxon>
        <taxon>Pentapetalae</taxon>
        <taxon>rosids</taxon>
        <taxon>fabids</taxon>
        <taxon>Fabales</taxon>
        <taxon>Fabaceae</taxon>
        <taxon>Caesalpinioideae</taxon>
        <taxon>Cassia clade</taxon>
        <taxon>Senna</taxon>
    </lineage>
</organism>
<keyword evidence="4" id="KW-0378">Hydrolase</keyword>
<keyword evidence="4" id="KW-0255">Endonuclease</keyword>
<keyword evidence="2" id="KW-0548">Nucleotidyltransferase</keyword>
<name>A0A834WPZ7_9FABA</name>
<dbReference type="GO" id="GO:0016779">
    <property type="term" value="F:nucleotidyltransferase activity"/>
    <property type="evidence" value="ECO:0007669"/>
    <property type="project" value="UniProtKB-KW"/>
</dbReference>
<dbReference type="PANTHER" id="PTHR37984:SF5">
    <property type="entry name" value="PROTEIN NYNRIN-LIKE"/>
    <property type="match status" value="1"/>
</dbReference>
<comment type="caution">
    <text evidence="8">The sequence shown here is derived from an EMBL/GenBank/DDBJ whole genome shotgun (WGS) entry which is preliminary data.</text>
</comment>
<dbReference type="EMBL" id="JAAIUW010000005">
    <property type="protein sequence ID" value="KAF7831755.1"/>
    <property type="molecule type" value="Genomic_DNA"/>
</dbReference>
<reference evidence="8" key="1">
    <citation type="submission" date="2020-09" db="EMBL/GenBank/DDBJ databases">
        <title>Genome-Enabled Discovery of Anthraquinone Biosynthesis in Senna tora.</title>
        <authorList>
            <person name="Kang S.-H."/>
            <person name="Pandey R.P."/>
            <person name="Lee C.-M."/>
            <person name="Sim J.-S."/>
            <person name="Jeong J.-T."/>
            <person name="Choi B.-S."/>
            <person name="Jung M."/>
            <person name="Ginzburg D."/>
            <person name="Zhao K."/>
            <person name="Won S.Y."/>
            <person name="Oh T.-J."/>
            <person name="Yu Y."/>
            <person name="Kim N.-H."/>
            <person name="Lee O.R."/>
            <person name="Lee T.-H."/>
            <person name="Bashyal P."/>
            <person name="Kim T.-S."/>
            <person name="Lee W.-H."/>
            <person name="Kawkins C."/>
            <person name="Kim C.-K."/>
            <person name="Kim J.S."/>
            <person name="Ahn B.O."/>
            <person name="Rhee S.Y."/>
            <person name="Sohng J.K."/>
        </authorList>
    </citation>
    <scope>NUCLEOTIDE SEQUENCE</scope>
    <source>
        <tissue evidence="8">Leaf</tissue>
    </source>
</reference>
<proteinExistence type="predicted"/>
<evidence type="ECO:0000256" key="3">
    <source>
        <dbReference type="ARBA" id="ARBA00022722"/>
    </source>
</evidence>
<dbReference type="PANTHER" id="PTHR37984">
    <property type="entry name" value="PROTEIN CBG26694"/>
    <property type="match status" value="1"/>
</dbReference>
<dbReference type="Gene3D" id="1.10.340.70">
    <property type="match status" value="1"/>
</dbReference>
<dbReference type="InterPro" id="IPR041588">
    <property type="entry name" value="Integrase_H2C2"/>
</dbReference>
<evidence type="ECO:0000256" key="4">
    <source>
        <dbReference type="ARBA" id="ARBA00022759"/>
    </source>
</evidence>